<proteinExistence type="predicted"/>
<comment type="caution">
    <text evidence="1">The sequence shown here is derived from an EMBL/GenBank/DDBJ whole genome shotgun (WGS) entry which is preliminary data.</text>
</comment>
<dbReference type="EMBL" id="LXEP01000026">
    <property type="protein sequence ID" value="OAT20220.1"/>
    <property type="molecule type" value="Genomic_DNA"/>
</dbReference>
<organism evidence="1 2">
    <name type="scientific">Buttiauxella gaviniae ATCC 51604</name>
    <dbReference type="NCBI Taxonomy" id="1354253"/>
    <lineage>
        <taxon>Bacteria</taxon>
        <taxon>Pseudomonadati</taxon>
        <taxon>Pseudomonadota</taxon>
        <taxon>Gammaproteobacteria</taxon>
        <taxon>Enterobacterales</taxon>
        <taxon>Enterobacteriaceae</taxon>
        <taxon>Buttiauxella</taxon>
    </lineage>
</organism>
<gene>
    <name evidence="1" type="ORF">M977_02751</name>
</gene>
<dbReference type="InterPro" id="IPR027417">
    <property type="entry name" value="P-loop_NTPase"/>
</dbReference>
<accession>A0A1B7HX00</accession>
<evidence type="ECO:0000313" key="1">
    <source>
        <dbReference type="EMBL" id="OAT20220.1"/>
    </source>
</evidence>
<protein>
    <recommendedName>
        <fullName evidence="3">DUF2326 domain-containing protein</fullName>
    </recommendedName>
</protein>
<dbReference type="AlphaFoldDB" id="A0A1B7HX00"/>
<dbReference type="RefSeq" id="WP_064515977.1">
    <property type="nucleotide sequence ID" value="NZ_LXEP01000026.1"/>
</dbReference>
<sequence>MLKNIYCEKLIRKELIFKKGLNTILGPKNGANSIGKSSVLMLIDFVFGGDDFITLCKDVISKVGHLNIDFTFEFDGKSYNFTRKTETHSSVIFKSNEENIEWSIVDFRTFLAQKYGFSSNDPSLRNLISRFSRIWGKDNYNPNKPLLRFTGEGYASIKEFLIKSFGYYNLIEEIEKKKAENEVKRKNIDIAFKQGFVKKVNLKEYRQAKQDLSVIDNKIDIIKKDLDLFAANIKAILDEKSLTLAVEKDKYLKQKNSLASKLFRIEENISDTKPIPKRYFCKVVDFFPTVNIEKLNEVEGFHSSISKILSDELKKEKESLIYQLNEIDMGISLIDLKIKEIAASVDRPDEIIDEVLSLSIKKKEVEDTVNYRERQDDIKEASTAIKVELKEKTEEILSKISNLLNENLKLFNTKFYGPDRIPPQIILSDNNYLFEHHSDSGTGKSYANMLALDVSFLHTTKLPIAIEDSIVFKNVEVAAIEKIVNTLNTIDKQVFISLDQLNIYSENTRSILRQASFMRISRKYPAFKFSWNIESQRK</sequence>
<dbReference type="Proteomes" id="UP000078504">
    <property type="component" value="Unassembled WGS sequence"/>
</dbReference>
<name>A0A1B7HX00_9ENTR</name>
<evidence type="ECO:0008006" key="3">
    <source>
        <dbReference type="Google" id="ProtNLM"/>
    </source>
</evidence>
<dbReference type="PATRIC" id="fig|1354253.4.peg.2796"/>
<evidence type="ECO:0000313" key="2">
    <source>
        <dbReference type="Proteomes" id="UP000078504"/>
    </source>
</evidence>
<dbReference type="Gene3D" id="3.40.50.300">
    <property type="entry name" value="P-loop containing nucleotide triphosphate hydrolases"/>
    <property type="match status" value="1"/>
</dbReference>
<reference evidence="1 2" key="1">
    <citation type="submission" date="2016-04" db="EMBL/GenBank/DDBJ databases">
        <title>ATOL: Assembling a taxonomically balanced genome-scale reconstruction of the evolutionary history of the Enterobacteriaceae.</title>
        <authorList>
            <person name="Plunkett G.III."/>
            <person name="Neeno-Eckwall E.C."/>
            <person name="Glasner J.D."/>
            <person name="Perna N.T."/>
        </authorList>
    </citation>
    <scope>NUCLEOTIDE SEQUENCE [LARGE SCALE GENOMIC DNA]</scope>
    <source>
        <strain evidence="1 2">ATCC 51604</strain>
    </source>
</reference>